<dbReference type="GO" id="GO:0019740">
    <property type="term" value="P:nitrogen utilization"/>
    <property type="evidence" value="ECO:0007669"/>
    <property type="project" value="TreeGrafter"/>
</dbReference>
<accession>A0A0D0ITX4</accession>
<dbReference type="InterPro" id="IPR027302">
    <property type="entry name" value="Gln_synth_N_conserv_site"/>
</dbReference>
<dbReference type="Pfam" id="PF00120">
    <property type="entry name" value="Gln-synt_C"/>
    <property type="match status" value="1"/>
</dbReference>
<evidence type="ECO:0000256" key="10">
    <source>
        <dbReference type="ARBA" id="ARBA00049436"/>
    </source>
</evidence>
<evidence type="ECO:0000313" key="21">
    <source>
        <dbReference type="Proteomes" id="UP000032120"/>
    </source>
</evidence>
<keyword evidence="7 17" id="KW-0436">Ligase</keyword>
<dbReference type="RefSeq" id="WP_042543456.1">
    <property type="nucleotide sequence ID" value="NZ_JXSQ01000005.1"/>
</dbReference>
<evidence type="ECO:0000256" key="17">
    <source>
        <dbReference type="RuleBase" id="RU004356"/>
    </source>
</evidence>
<evidence type="ECO:0000256" key="6">
    <source>
        <dbReference type="ARBA" id="ARBA00022490"/>
    </source>
</evidence>
<evidence type="ECO:0000256" key="7">
    <source>
        <dbReference type="ARBA" id="ARBA00022598"/>
    </source>
</evidence>
<feature type="binding site" evidence="11">
    <location>
        <position position="343"/>
    </location>
    <ligand>
        <name>L-glutamate</name>
        <dbReference type="ChEBI" id="CHEBI:29985"/>
    </ligand>
</feature>
<dbReference type="PANTHER" id="PTHR43407">
    <property type="entry name" value="GLUTAMINE SYNTHETASE"/>
    <property type="match status" value="1"/>
</dbReference>
<dbReference type="InterPro" id="IPR004809">
    <property type="entry name" value="Gln_synth_I"/>
</dbReference>
<dbReference type="NCBIfam" id="TIGR00653">
    <property type="entry name" value="GlnA"/>
    <property type="match status" value="1"/>
</dbReference>
<dbReference type="PROSITE" id="PS51987">
    <property type="entry name" value="GS_CATALYTIC"/>
    <property type="match status" value="1"/>
</dbReference>
<dbReference type="Gene3D" id="3.30.590.10">
    <property type="entry name" value="Glutamine synthetase/guanido kinase, catalytic domain"/>
    <property type="match status" value="1"/>
</dbReference>
<keyword evidence="13" id="KW-0479">Metal-binding</keyword>
<dbReference type="GO" id="GO:0006542">
    <property type="term" value="P:glutamine biosynthetic process"/>
    <property type="evidence" value="ECO:0007669"/>
    <property type="project" value="InterPro"/>
</dbReference>
<dbReference type="EMBL" id="JXSQ01000005">
    <property type="protein sequence ID" value="KIP52973.1"/>
    <property type="molecule type" value="Genomic_DNA"/>
</dbReference>
<evidence type="ECO:0000256" key="9">
    <source>
        <dbReference type="ARBA" id="ARBA00022840"/>
    </source>
</evidence>
<feature type="binding site" evidence="12">
    <location>
        <position position="343"/>
    </location>
    <ligand>
        <name>ATP</name>
        <dbReference type="ChEBI" id="CHEBI:30616"/>
    </ligand>
</feature>
<keyword evidence="6" id="KW-0963">Cytoplasm</keyword>
<evidence type="ECO:0000256" key="3">
    <source>
        <dbReference type="ARBA" id="ARBA00011354"/>
    </source>
</evidence>
<dbReference type="InterPro" id="IPR008146">
    <property type="entry name" value="Gln_synth_cat_dom"/>
</dbReference>
<evidence type="ECO:0000256" key="8">
    <source>
        <dbReference type="ARBA" id="ARBA00022741"/>
    </source>
</evidence>
<dbReference type="Pfam" id="PF03951">
    <property type="entry name" value="Gln-synt_N"/>
    <property type="match status" value="1"/>
</dbReference>
<feature type="binding site" evidence="13">
    <location>
        <position position="215"/>
    </location>
    <ligand>
        <name>Mg(2+)</name>
        <dbReference type="ChEBI" id="CHEBI:18420"/>
        <label>1</label>
    </ligand>
</feature>
<keyword evidence="21" id="KW-1185">Reference proteome</keyword>
<evidence type="ECO:0000256" key="15">
    <source>
        <dbReference type="PROSITE-ProRule" id="PRU01330"/>
    </source>
</evidence>
<dbReference type="PROSITE" id="PS00181">
    <property type="entry name" value="GLNA_ATP"/>
    <property type="match status" value="1"/>
</dbReference>
<feature type="binding site" evidence="13">
    <location>
        <position position="223"/>
    </location>
    <ligand>
        <name>Mg(2+)</name>
        <dbReference type="ChEBI" id="CHEBI:18420"/>
        <label>1</label>
    </ligand>
</feature>
<proteinExistence type="inferred from homology"/>
<keyword evidence="13" id="KW-0460">Magnesium</keyword>
<feature type="binding site" evidence="11">
    <location>
        <begin position="267"/>
        <end position="268"/>
    </location>
    <ligand>
        <name>L-glutamate</name>
        <dbReference type="ChEBI" id="CHEBI:29985"/>
    </ligand>
</feature>
<evidence type="ECO:0000313" key="20">
    <source>
        <dbReference type="EMBL" id="KIP52973.1"/>
    </source>
</evidence>
<evidence type="ECO:0000259" key="19">
    <source>
        <dbReference type="PROSITE" id="PS51987"/>
    </source>
</evidence>
<sequence length="474" mass="53006">MFKTPQEVIDYIRETDVKFLDIRFTDLPGVQQHFNIPASTVDLDFFEVGQMFDGSSIRGFATIAESDMQLIPDVTTAYIDQFRAERTLIMVFDIYNPRTGEIYSKDPRQVAKKAEQFLASTGIADTAFFAPEAEFYILDSVRYETTPRRTFYEIDSEEAHWNSATKYEGGNLGNTTPLKGGYFPVSPVDKQADLRDDISLRLIEAGLHLERAHHEVGAPGQAEINYRFDTMVSAADDVLKFKYIVKNTAELWGKTATFMPKPVFGDNGSGMHTHMSLWQNGEPLFYDENGYAGLSDVARWFIGGILKHAPSLLAFTNPTINSYRRLVKGYEAPVNLAYSAGNRSAAIRIPLTGSNPKAKRIEFRAPDASGNPYLAFAAQLMAGIDGIRNRIEPGEPIDKDLYELPPEEAASIPQVPGSLSEALSALEADHAYLLEGGVFTEELIQTWISLKNETEIMPMAIRPHPYEFELYYGV</sequence>
<evidence type="ECO:0000256" key="16">
    <source>
        <dbReference type="RuleBase" id="RU000384"/>
    </source>
</evidence>
<keyword evidence="9 12" id="KW-0067">ATP-binding</keyword>
<dbReference type="InterPro" id="IPR036651">
    <property type="entry name" value="Gln_synt_N_sf"/>
</dbReference>
<evidence type="ECO:0000256" key="5">
    <source>
        <dbReference type="ARBA" id="ARBA00021364"/>
    </source>
</evidence>
<dbReference type="OrthoDB" id="9807095at2"/>
<feature type="binding site" evidence="13">
    <location>
        <position position="272"/>
    </location>
    <ligand>
        <name>Mg(2+)</name>
        <dbReference type="ChEBI" id="CHEBI:18420"/>
        <label>1</label>
    </ligand>
</feature>
<evidence type="ECO:0000256" key="2">
    <source>
        <dbReference type="ARBA" id="ARBA00009897"/>
    </source>
</evidence>
<evidence type="ECO:0000256" key="1">
    <source>
        <dbReference type="ARBA" id="ARBA00004496"/>
    </source>
</evidence>
<dbReference type="GO" id="GO:0005737">
    <property type="term" value="C:cytoplasm"/>
    <property type="evidence" value="ECO:0007669"/>
    <property type="project" value="UniProtKB-SubCell"/>
</dbReference>
<dbReference type="GO" id="GO:0046872">
    <property type="term" value="F:metal ion binding"/>
    <property type="evidence" value="ECO:0007669"/>
    <property type="project" value="UniProtKB-KW"/>
</dbReference>
<dbReference type="PROSITE" id="PS00180">
    <property type="entry name" value="GLNA_1"/>
    <property type="match status" value="1"/>
</dbReference>
<dbReference type="AlphaFoldDB" id="A0A0D0ITX4"/>
<feature type="binding site" evidence="12">
    <location>
        <begin position="274"/>
        <end position="276"/>
    </location>
    <ligand>
        <name>ATP</name>
        <dbReference type="ChEBI" id="CHEBI:30616"/>
    </ligand>
</feature>
<dbReference type="GO" id="GO:0004356">
    <property type="term" value="F:glutamine synthetase activity"/>
    <property type="evidence" value="ECO:0007669"/>
    <property type="project" value="UniProtKB-EC"/>
</dbReference>
<feature type="binding site" evidence="11">
    <location>
        <position position="331"/>
    </location>
    <ligand>
        <name>L-glutamate</name>
        <dbReference type="ChEBI" id="CHEBI:29985"/>
    </ligand>
</feature>
<feature type="binding site" evidence="13">
    <location>
        <position position="362"/>
    </location>
    <ligand>
        <name>Mg(2+)</name>
        <dbReference type="ChEBI" id="CHEBI:18420"/>
        <label>1</label>
    </ligand>
</feature>
<comment type="catalytic activity">
    <reaction evidence="10 17">
        <text>L-glutamate + NH4(+) + ATP = L-glutamine + ADP + phosphate + H(+)</text>
        <dbReference type="Rhea" id="RHEA:16169"/>
        <dbReference type="ChEBI" id="CHEBI:15378"/>
        <dbReference type="ChEBI" id="CHEBI:28938"/>
        <dbReference type="ChEBI" id="CHEBI:29985"/>
        <dbReference type="ChEBI" id="CHEBI:30616"/>
        <dbReference type="ChEBI" id="CHEBI:43474"/>
        <dbReference type="ChEBI" id="CHEBI:58359"/>
        <dbReference type="ChEBI" id="CHEBI:456216"/>
        <dbReference type="EC" id="6.3.1.2"/>
    </reaction>
</comment>
<dbReference type="SMART" id="SM01230">
    <property type="entry name" value="Gln-synt_C"/>
    <property type="match status" value="1"/>
</dbReference>
<evidence type="ECO:0000256" key="11">
    <source>
        <dbReference type="PIRSR" id="PIRSR604809-1"/>
    </source>
</evidence>
<protein>
    <recommendedName>
        <fullName evidence="5 17">Glutamine synthetase</fullName>
        <ecNumber evidence="4 17">6.3.1.2</ecNumber>
    </recommendedName>
</protein>
<feature type="binding site" evidence="11">
    <location>
        <position position="325"/>
    </location>
    <ligand>
        <name>L-glutamate</name>
        <dbReference type="ChEBI" id="CHEBI:29985"/>
    </ligand>
</feature>
<keyword evidence="8 12" id="KW-0547">Nucleotide-binding</keyword>
<feature type="binding site" evidence="12">
    <location>
        <position position="357"/>
    </location>
    <ligand>
        <name>ATP</name>
        <dbReference type="ChEBI" id="CHEBI:30616"/>
    </ligand>
</feature>
<comment type="caution">
    <text evidence="20">The sequence shown here is derived from an EMBL/GenBank/DDBJ whole genome shotgun (WGS) entry which is preliminary data.</text>
</comment>
<feature type="binding site" evidence="12">
    <location>
        <position position="210"/>
    </location>
    <ligand>
        <name>ATP</name>
        <dbReference type="ChEBI" id="CHEBI:30616"/>
    </ligand>
</feature>
<feature type="binding site" evidence="13">
    <location>
        <position position="132"/>
    </location>
    <ligand>
        <name>Mg(2+)</name>
        <dbReference type="ChEBI" id="CHEBI:18420"/>
        <label>1</label>
    </ligand>
</feature>
<dbReference type="InterPro" id="IPR014746">
    <property type="entry name" value="Gln_synth/guanido_kin_cat_dom"/>
</dbReference>
<comment type="cofactor">
    <cofactor evidence="13">
        <name>Mg(2+)</name>
        <dbReference type="ChEBI" id="CHEBI:18420"/>
    </cofactor>
    <text evidence="13">Binds 2 Mg(2+) ions per subunit.</text>
</comment>
<evidence type="ECO:0000256" key="12">
    <source>
        <dbReference type="PIRSR" id="PIRSR604809-2"/>
    </source>
</evidence>
<evidence type="ECO:0000259" key="18">
    <source>
        <dbReference type="PROSITE" id="PS51986"/>
    </source>
</evidence>
<feature type="binding site" evidence="11">
    <location>
        <position position="364"/>
    </location>
    <ligand>
        <name>L-glutamate</name>
        <dbReference type="ChEBI" id="CHEBI:29985"/>
    </ligand>
</feature>
<dbReference type="SUPFAM" id="SSF55931">
    <property type="entry name" value="Glutamine synthetase/guanido kinase"/>
    <property type="match status" value="1"/>
</dbReference>
<feature type="modified residue" description="O-AMP-tyrosine" evidence="14">
    <location>
        <position position="402"/>
    </location>
</feature>
<feature type="domain" description="GS beta-grasp" evidence="18">
    <location>
        <begin position="15"/>
        <end position="99"/>
    </location>
</feature>
<feature type="binding site" evidence="13">
    <location>
        <position position="134"/>
    </location>
    <ligand>
        <name>Mg(2+)</name>
        <dbReference type="ChEBI" id="CHEBI:18420"/>
        <label>1</label>
    </ligand>
</feature>
<organism evidence="20 21">
    <name type="scientific">Leucobacter komagatae</name>
    <dbReference type="NCBI Taxonomy" id="55969"/>
    <lineage>
        <taxon>Bacteria</taxon>
        <taxon>Bacillati</taxon>
        <taxon>Actinomycetota</taxon>
        <taxon>Actinomycetes</taxon>
        <taxon>Micrococcales</taxon>
        <taxon>Microbacteriaceae</taxon>
        <taxon>Leucobacter</taxon>
    </lineage>
</organism>
<evidence type="ECO:0000256" key="4">
    <source>
        <dbReference type="ARBA" id="ARBA00012937"/>
    </source>
</evidence>
<dbReference type="FunFam" id="3.30.590.10:FF:000001">
    <property type="entry name" value="Glutamine synthetase"/>
    <property type="match status" value="1"/>
</dbReference>
<name>A0A0D0ITX4_9MICO</name>
<evidence type="ECO:0000256" key="14">
    <source>
        <dbReference type="PIRSR" id="PIRSR604809-50"/>
    </source>
</evidence>
<reference evidence="20 21" key="1">
    <citation type="submission" date="2015-01" db="EMBL/GenBank/DDBJ databases">
        <title>Draft genome sequence of Leucobacter komagatae strain VKM ST2845.</title>
        <authorList>
            <person name="Karlyshev A.V."/>
            <person name="Kudryashova E.B."/>
        </authorList>
    </citation>
    <scope>NUCLEOTIDE SEQUENCE [LARGE SCALE GENOMIC DNA]</scope>
    <source>
        <strain evidence="20 21">VKM ST2845</strain>
    </source>
</reference>
<dbReference type="PROSITE" id="PS51986">
    <property type="entry name" value="GS_BETA_GRASP"/>
    <property type="match status" value="1"/>
</dbReference>
<dbReference type="EC" id="6.3.1.2" evidence="4 17"/>
<dbReference type="PANTHER" id="PTHR43407:SF1">
    <property type="entry name" value="LENGSIN"/>
    <property type="match status" value="1"/>
</dbReference>
<comment type="subunit">
    <text evidence="3">Oligomer of 12 subunits arranged in the form of two hexagons.</text>
</comment>
<gene>
    <name evidence="20" type="ORF">SD72_05570</name>
</gene>
<feature type="binding site" evidence="12">
    <location>
        <begin position="226"/>
        <end position="228"/>
    </location>
    <ligand>
        <name>ATP</name>
        <dbReference type="ChEBI" id="CHEBI:30616"/>
    </ligand>
</feature>
<dbReference type="InterPro" id="IPR027303">
    <property type="entry name" value="Gln_synth_gly_rich_site"/>
</dbReference>
<comment type="subcellular location">
    <subcellularLocation>
        <location evidence="1">Cytoplasm</location>
    </subcellularLocation>
</comment>
<feature type="domain" description="GS catalytic" evidence="19">
    <location>
        <begin position="107"/>
        <end position="474"/>
    </location>
</feature>
<dbReference type="Proteomes" id="UP000032120">
    <property type="component" value="Unassembled WGS sequence"/>
</dbReference>
<evidence type="ECO:0000256" key="13">
    <source>
        <dbReference type="PIRSR" id="PIRSR604809-3"/>
    </source>
</evidence>
<dbReference type="GO" id="GO:0016020">
    <property type="term" value="C:membrane"/>
    <property type="evidence" value="ECO:0007669"/>
    <property type="project" value="TreeGrafter"/>
</dbReference>
<dbReference type="InterPro" id="IPR008147">
    <property type="entry name" value="Gln_synt_N"/>
</dbReference>
<dbReference type="SUPFAM" id="SSF54368">
    <property type="entry name" value="Glutamine synthetase, N-terminal domain"/>
    <property type="match status" value="1"/>
</dbReference>
<dbReference type="GO" id="GO:0005524">
    <property type="term" value="F:ATP binding"/>
    <property type="evidence" value="ECO:0007669"/>
    <property type="project" value="UniProtKB-KW"/>
</dbReference>
<keyword evidence="14" id="KW-0597">Phosphoprotein</keyword>
<dbReference type="Gene3D" id="3.10.20.70">
    <property type="entry name" value="Glutamine synthetase, N-terminal domain"/>
    <property type="match status" value="1"/>
</dbReference>
<comment type="similarity">
    <text evidence="2 15 16">Belongs to the glutamine synthetase family.</text>
</comment>